<sequence>MPNLTQEALTQQIYENKCAHPSLEDILNCFYELPCSELVSLFHDLASVIHQAWHAENIELSASLRERFRQDFLEVSDIEALGAEQTAADPSADAGH</sequence>
<protein>
    <submittedName>
        <fullName evidence="1">Uncharacterized protein</fullName>
    </submittedName>
</protein>
<proteinExistence type="predicted"/>
<evidence type="ECO:0000313" key="1">
    <source>
        <dbReference type="EMBL" id="CCD30255.1"/>
    </source>
</evidence>
<reference evidence="1 2" key="1">
    <citation type="submission" date="2011-08" db="EMBL/GenBank/DDBJ databases">
        <title>The genome of the obligate endobacterium of an arbuscular mycorrhizal fungus reveals an interphylum network of nutritional interactions.</title>
        <authorList>
            <person name="Ghignone S."/>
            <person name="Salvioli A."/>
            <person name="Anca I."/>
            <person name="Lumini E."/>
            <person name="Ortu G."/>
            <person name="Petiti L."/>
            <person name="Cruveiller S."/>
            <person name="Bianciotto V."/>
            <person name="Piffanelli P."/>
            <person name="Lanfranco L."/>
            <person name="Bonfante P."/>
        </authorList>
    </citation>
    <scope>NUCLEOTIDE SEQUENCE [LARGE SCALE GENOMIC DNA]</scope>
    <source>
        <strain evidence="1 2">BEG34</strain>
    </source>
</reference>
<comment type="caution">
    <text evidence="1">The sequence shown here is derived from an EMBL/GenBank/DDBJ whole genome shotgun (WGS) entry which is preliminary data.</text>
</comment>
<gene>
    <name evidence="1" type="ORF">CAGGBEG34_650003</name>
</gene>
<dbReference type="OrthoDB" id="9137356at2"/>
<dbReference type="EMBL" id="CAFB01000086">
    <property type="protein sequence ID" value="CCD30255.1"/>
    <property type="molecule type" value="Genomic_DNA"/>
</dbReference>
<keyword evidence="2" id="KW-1185">Reference proteome</keyword>
<dbReference type="RefSeq" id="WP_006683302.1">
    <property type="nucleotide sequence ID" value="NZ_CAFB01000086.1"/>
</dbReference>
<name>G2JBV0_9BURK</name>
<accession>G2JBV0</accession>
<organism evidence="1 2">
    <name type="scientific">Candidatus Glomeribacter gigasporarum BEG34</name>
    <dbReference type="NCBI Taxonomy" id="1070319"/>
    <lineage>
        <taxon>Bacteria</taxon>
        <taxon>Pseudomonadati</taxon>
        <taxon>Pseudomonadota</taxon>
        <taxon>Betaproteobacteria</taxon>
        <taxon>Burkholderiales</taxon>
        <taxon>Burkholderiaceae</taxon>
        <taxon>Candidatus Glomeribacter</taxon>
    </lineage>
</organism>
<dbReference type="Proteomes" id="UP000054051">
    <property type="component" value="Unassembled WGS sequence"/>
</dbReference>
<evidence type="ECO:0000313" key="2">
    <source>
        <dbReference type="Proteomes" id="UP000054051"/>
    </source>
</evidence>
<dbReference type="AlphaFoldDB" id="G2JBV0"/>